<keyword evidence="2 7" id="KW-0812">Transmembrane</keyword>
<reference evidence="9 10" key="1">
    <citation type="submission" date="2022-02" db="EMBL/GenBank/DDBJ databases">
        <title>Uncovering new skin microbiome diversity through culturing and metagenomics.</title>
        <authorList>
            <person name="Conlan S."/>
            <person name="Deming C."/>
            <person name="Nisc Comparative Sequencing Program N."/>
            <person name="Segre J.A."/>
        </authorList>
    </citation>
    <scope>NUCLEOTIDE SEQUENCE [LARGE SCALE GENOMIC DNA]</scope>
    <source>
        <strain evidence="9 10">ACRQZ</strain>
    </source>
</reference>
<feature type="domain" description="ResB-like" evidence="8">
    <location>
        <begin position="36"/>
        <end position="458"/>
    </location>
</feature>
<evidence type="ECO:0000256" key="4">
    <source>
        <dbReference type="ARBA" id="ARBA00022989"/>
    </source>
</evidence>
<evidence type="ECO:0000256" key="3">
    <source>
        <dbReference type="ARBA" id="ARBA00022748"/>
    </source>
</evidence>
<comment type="subcellular location">
    <subcellularLocation>
        <location evidence="1">Membrane</location>
        <topology evidence="1">Multi-pass membrane protein</topology>
    </subcellularLocation>
</comment>
<feature type="transmembrane region" description="Helical" evidence="7">
    <location>
        <begin position="99"/>
        <end position="120"/>
    </location>
</feature>
<evidence type="ECO:0000313" key="10">
    <source>
        <dbReference type="Proteomes" id="UP001521931"/>
    </source>
</evidence>
<dbReference type="PANTHER" id="PTHR31566">
    <property type="entry name" value="CYTOCHROME C BIOGENESIS PROTEIN CCS1, CHLOROPLASTIC"/>
    <property type="match status" value="1"/>
</dbReference>
<dbReference type="Proteomes" id="UP001521931">
    <property type="component" value="Unassembled WGS sequence"/>
</dbReference>
<feature type="transmembrane region" description="Helical" evidence="7">
    <location>
        <begin position="193"/>
        <end position="211"/>
    </location>
</feature>
<keyword evidence="3" id="KW-0201">Cytochrome c-type biogenesis</keyword>
<proteinExistence type="predicted"/>
<evidence type="ECO:0000313" key="9">
    <source>
        <dbReference type="EMBL" id="MCG7322117.1"/>
    </source>
</evidence>
<evidence type="ECO:0000256" key="7">
    <source>
        <dbReference type="SAM" id="Phobius"/>
    </source>
</evidence>
<evidence type="ECO:0000256" key="1">
    <source>
        <dbReference type="ARBA" id="ARBA00004141"/>
    </source>
</evidence>
<evidence type="ECO:0000256" key="2">
    <source>
        <dbReference type="ARBA" id="ARBA00022692"/>
    </source>
</evidence>
<dbReference type="Pfam" id="PF05140">
    <property type="entry name" value="ResB"/>
    <property type="match status" value="1"/>
</dbReference>
<feature type="transmembrane region" description="Helical" evidence="7">
    <location>
        <begin position="410"/>
        <end position="429"/>
    </location>
</feature>
<feature type="region of interest" description="Disordered" evidence="6">
    <location>
        <begin position="474"/>
        <end position="501"/>
    </location>
</feature>
<evidence type="ECO:0000256" key="6">
    <source>
        <dbReference type="SAM" id="MobiDB-lite"/>
    </source>
</evidence>
<evidence type="ECO:0000256" key="5">
    <source>
        <dbReference type="ARBA" id="ARBA00023136"/>
    </source>
</evidence>
<keyword evidence="10" id="KW-1185">Reference proteome</keyword>
<sequence>MSNDTHLLTEDTIESADTIRMPRPLYKVYRVFISKRTGIGLILAMGFLTLMGTLIQQSTENNRADATAYADWLDSVRPRYQGWTGVLDLLGMFNVFGSVWFKAVNVLLCISILCCILHRIPLLWKRATRPQLHVTEGFFAHASIHHDVTAPVAAEQSLEHLRTTMRRKGYRVIDDPRGPGLNLYTDKFRWPPFGTIFAHVAFVIILLGVLVTSNTGFSEDNVPVSIGDRVDIGHGTGLTITATSFSDTYYEDGRPKDYVSHLVLYKDGVQVKEQDTRVNEPLRYEGVKFFQASFGFAARIQVKDSTGKVLHEGGVPLQYTTEDQKNSFGKLPLPDQGVDAFVITAASGQTDAQIQPGDVAIKVQPTDQDSTIGQKVITQGQTAQIGDLTYTFLREQQYTGLMVSDDPGALWVWVGSTMIVAGMTITMFFRHRRIWVRVQPSGDGSRIRLASSERHDTAYEGWVSRLVDDLSADLGATPTPGHHTTAGRDHDRADLASTVGA</sequence>
<protein>
    <submittedName>
        <fullName evidence="9">Cytochrome c biogenesis protein ResB</fullName>
    </submittedName>
</protein>
<dbReference type="RefSeq" id="WP_239264179.1">
    <property type="nucleotide sequence ID" value="NZ_JAKRCV010000026.1"/>
</dbReference>
<dbReference type="EMBL" id="JAKRCV010000026">
    <property type="protein sequence ID" value="MCG7322117.1"/>
    <property type="molecule type" value="Genomic_DNA"/>
</dbReference>
<evidence type="ECO:0000259" key="8">
    <source>
        <dbReference type="Pfam" id="PF05140"/>
    </source>
</evidence>
<dbReference type="InterPro" id="IPR023494">
    <property type="entry name" value="Cyt_c_bgen_Ccs1/CcsB/ResB"/>
</dbReference>
<name>A0ABS9Q2M4_9MICO</name>
<comment type="caution">
    <text evidence="9">The sequence shown here is derived from an EMBL/GenBank/DDBJ whole genome shotgun (WGS) entry which is preliminary data.</text>
</comment>
<feature type="transmembrane region" description="Helical" evidence="7">
    <location>
        <begin position="37"/>
        <end position="55"/>
    </location>
</feature>
<dbReference type="InterPro" id="IPR007816">
    <property type="entry name" value="ResB-like_domain"/>
</dbReference>
<dbReference type="PANTHER" id="PTHR31566:SF0">
    <property type="entry name" value="CYTOCHROME C BIOGENESIS PROTEIN CCS1, CHLOROPLASTIC"/>
    <property type="match status" value="1"/>
</dbReference>
<keyword evidence="4 7" id="KW-1133">Transmembrane helix</keyword>
<accession>A0ABS9Q2M4</accession>
<gene>
    <name evidence="9" type="ORF">MHL29_09490</name>
</gene>
<organism evidence="9 10">
    <name type="scientific">Arsenicicoccus bolidensis</name>
    <dbReference type="NCBI Taxonomy" id="229480"/>
    <lineage>
        <taxon>Bacteria</taxon>
        <taxon>Bacillati</taxon>
        <taxon>Actinomycetota</taxon>
        <taxon>Actinomycetes</taxon>
        <taxon>Micrococcales</taxon>
        <taxon>Intrasporangiaceae</taxon>
        <taxon>Arsenicicoccus</taxon>
    </lineage>
</organism>
<keyword evidence="5 7" id="KW-0472">Membrane</keyword>